<evidence type="ECO:0000256" key="5">
    <source>
        <dbReference type="ARBA" id="ARBA00023239"/>
    </source>
</evidence>
<dbReference type="InterPro" id="IPR021115">
    <property type="entry name" value="Pyridoxal-P_BS"/>
</dbReference>
<dbReference type="PRINTS" id="PR00800">
    <property type="entry name" value="YHDCRBOXLASE"/>
</dbReference>
<evidence type="ECO:0000256" key="1">
    <source>
        <dbReference type="ARBA" id="ARBA00001933"/>
    </source>
</evidence>
<keyword evidence="4 6" id="KW-0663">Pyridoxal phosphate</keyword>
<keyword evidence="8" id="KW-0808">Transferase</keyword>
<dbReference type="PROSITE" id="PS00392">
    <property type="entry name" value="DDC_GAD_HDC_YDC"/>
    <property type="match status" value="1"/>
</dbReference>
<dbReference type="PANTHER" id="PTHR11999">
    <property type="entry name" value="GROUP II PYRIDOXAL-5-PHOSPHATE DECARBOXYLASE"/>
    <property type="match status" value="1"/>
</dbReference>
<dbReference type="InterPro" id="IPR015421">
    <property type="entry name" value="PyrdxlP-dep_Trfase_major"/>
</dbReference>
<proteinExistence type="inferred from homology"/>
<evidence type="ECO:0000256" key="3">
    <source>
        <dbReference type="ARBA" id="ARBA00022793"/>
    </source>
</evidence>
<keyword evidence="5 7" id="KW-0456">Lyase</keyword>
<name>A0A9D1I694_9FIRM</name>
<accession>A0A9D1I694</accession>
<protein>
    <submittedName>
        <fullName evidence="8">Aminotransferase class V-fold PLP-dependent enzyme</fullName>
    </submittedName>
</protein>
<evidence type="ECO:0000256" key="7">
    <source>
        <dbReference type="RuleBase" id="RU000382"/>
    </source>
</evidence>
<dbReference type="InterPro" id="IPR002129">
    <property type="entry name" value="PyrdxlP-dep_de-COase"/>
</dbReference>
<dbReference type="AlphaFoldDB" id="A0A9D1I694"/>
<evidence type="ECO:0000256" key="4">
    <source>
        <dbReference type="ARBA" id="ARBA00022898"/>
    </source>
</evidence>
<dbReference type="Gene3D" id="3.90.1150.170">
    <property type="match status" value="1"/>
</dbReference>
<evidence type="ECO:0000256" key="6">
    <source>
        <dbReference type="PIRSR" id="PIRSR602129-50"/>
    </source>
</evidence>
<dbReference type="Pfam" id="PF00282">
    <property type="entry name" value="Pyridoxal_deC"/>
    <property type="match status" value="1"/>
</dbReference>
<dbReference type="InterPro" id="IPR015422">
    <property type="entry name" value="PyrdxlP-dep_Trfase_small"/>
</dbReference>
<dbReference type="Proteomes" id="UP000824091">
    <property type="component" value="Unassembled WGS sequence"/>
</dbReference>
<dbReference type="GO" id="GO:0019752">
    <property type="term" value="P:carboxylic acid metabolic process"/>
    <property type="evidence" value="ECO:0007669"/>
    <property type="project" value="InterPro"/>
</dbReference>
<dbReference type="Gene3D" id="3.90.1150.10">
    <property type="entry name" value="Aspartate Aminotransferase, domain 1"/>
    <property type="match status" value="1"/>
</dbReference>
<dbReference type="InterPro" id="IPR015424">
    <property type="entry name" value="PyrdxlP-dep_Trfase"/>
</dbReference>
<keyword evidence="3" id="KW-0210">Decarboxylase</keyword>
<sequence>MKDFKTVTLDFINEFMDYSHQIPKGGVISHITEDQLAKIDSMDIPEKGRDLEEVIKEMCGDIMPYGNHSSHPRFFGFVPGTTSPLSWLGDIITTAYNRHGGSVANQPGIWRAEQRLTRWLCDAAGFPETAGGTFVSGGSMANLTAMTAARDHLLSEEEWHMGTAYVSDQTHSSVAKGLRILGIGNSRIRVIPTDDRFCMVTDLLEKAIKEDIRKGFRPFIAIASAGTTNTGSVDDFGRIRRICDKYDMWMHVDGAFGASVLLSQKYRKELDGIEKADSLSWDAHKWLFQTFGCGIVLVRDQKHLLESFSVHPEYLKDLEKDGTLVNPWDMSIELTRPARSMKLWLTLQVMGKGKVSGDIEHGIEMARWTEEKIKNNENIEIISHAKLGMINFRYVLEGLTEEQTDRLNAAISEKMLSDGYAGVFTTELKGKKVLRMCILHPDVTKEELMNTLILLEKYYGEAAGEFRKAILSENINCCHEDRFMV</sequence>
<organism evidence="8 9">
    <name type="scientific">Candidatus Fimisoma avicola</name>
    <dbReference type="NCBI Taxonomy" id="2840826"/>
    <lineage>
        <taxon>Bacteria</taxon>
        <taxon>Bacillati</taxon>
        <taxon>Bacillota</taxon>
        <taxon>Clostridia</taxon>
        <taxon>Eubacteriales</taxon>
        <taxon>Candidatus Fimisoma</taxon>
    </lineage>
</organism>
<evidence type="ECO:0000256" key="2">
    <source>
        <dbReference type="ARBA" id="ARBA00009533"/>
    </source>
</evidence>
<dbReference type="GO" id="GO:0008483">
    <property type="term" value="F:transaminase activity"/>
    <property type="evidence" value="ECO:0007669"/>
    <property type="project" value="UniProtKB-KW"/>
</dbReference>
<comment type="similarity">
    <text evidence="2 7">Belongs to the group II decarboxylase family.</text>
</comment>
<dbReference type="InterPro" id="IPR010977">
    <property type="entry name" value="Aromatic_deC"/>
</dbReference>
<evidence type="ECO:0000313" key="9">
    <source>
        <dbReference type="Proteomes" id="UP000824091"/>
    </source>
</evidence>
<reference evidence="8" key="2">
    <citation type="journal article" date="2021" name="PeerJ">
        <title>Extensive microbial diversity within the chicken gut microbiome revealed by metagenomics and culture.</title>
        <authorList>
            <person name="Gilroy R."/>
            <person name="Ravi A."/>
            <person name="Getino M."/>
            <person name="Pursley I."/>
            <person name="Horton D.L."/>
            <person name="Alikhan N.F."/>
            <person name="Baker D."/>
            <person name="Gharbi K."/>
            <person name="Hall N."/>
            <person name="Watson M."/>
            <person name="Adriaenssens E.M."/>
            <person name="Foster-Nyarko E."/>
            <person name="Jarju S."/>
            <person name="Secka A."/>
            <person name="Antonio M."/>
            <person name="Oren A."/>
            <person name="Chaudhuri R.R."/>
            <person name="La Ragione R."/>
            <person name="Hildebrand F."/>
            <person name="Pallen M.J."/>
        </authorList>
    </citation>
    <scope>NUCLEOTIDE SEQUENCE</scope>
    <source>
        <strain evidence="8">11300</strain>
    </source>
</reference>
<feature type="modified residue" description="N6-(pyridoxal phosphate)lysine" evidence="6">
    <location>
        <position position="285"/>
    </location>
</feature>
<dbReference type="Gene3D" id="3.40.640.10">
    <property type="entry name" value="Type I PLP-dependent aspartate aminotransferase-like (Major domain)"/>
    <property type="match status" value="1"/>
</dbReference>
<gene>
    <name evidence="8" type="ORF">IAD16_09735</name>
</gene>
<comment type="cofactor">
    <cofactor evidence="1 6 7">
        <name>pyridoxal 5'-phosphate</name>
        <dbReference type="ChEBI" id="CHEBI:597326"/>
    </cofactor>
</comment>
<dbReference type="GO" id="GO:0030170">
    <property type="term" value="F:pyridoxal phosphate binding"/>
    <property type="evidence" value="ECO:0007669"/>
    <property type="project" value="InterPro"/>
</dbReference>
<dbReference type="SUPFAM" id="SSF53383">
    <property type="entry name" value="PLP-dependent transferases"/>
    <property type="match status" value="1"/>
</dbReference>
<dbReference type="EMBL" id="DVMO01000151">
    <property type="protein sequence ID" value="HIU28637.1"/>
    <property type="molecule type" value="Genomic_DNA"/>
</dbReference>
<reference evidence="8" key="1">
    <citation type="submission" date="2020-10" db="EMBL/GenBank/DDBJ databases">
        <authorList>
            <person name="Gilroy R."/>
        </authorList>
    </citation>
    <scope>NUCLEOTIDE SEQUENCE</scope>
    <source>
        <strain evidence="8">11300</strain>
    </source>
</reference>
<comment type="caution">
    <text evidence="8">The sequence shown here is derived from an EMBL/GenBank/DDBJ whole genome shotgun (WGS) entry which is preliminary data.</text>
</comment>
<keyword evidence="8" id="KW-0032">Aminotransferase</keyword>
<evidence type="ECO:0000313" key="8">
    <source>
        <dbReference type="EMBL" id="HIU28637.1"/>
    </source>
</evidence>
<dbReference type="PANTHER" id="PTHR11999:SF70">
    <property type="entry name" value="MIP05841P"/>
    <property type="match status" value="1"/>
</dbReference>
<dbReference type="GO" id="GO:0006520">
    <property type="term" value="P:amino acid metabolic process"/>
    <property type="evidence" value="ECO:0007669"/>
    <property type="project" value="InterPro"/>
</dbReference>
<dbReference type="GO" id="GO:0004058">
    <property type="term" value="F:aromatic-L-amino-acid decarboxylase activity"/>
    <property type="evidence" value="ECO:0007669"/>
    <property type="project" value="UniProtKB-ARBA"/>
</dbReference>